<feature type="region of interest" description="Disordered" evidence="1">
    <location>
        <begin position="145"/>
        <end position="178"/>
    </location>
</feature>
<name>A0ABR4AG41_9LECA</name>
<comment type="caution">
    <text evidence="2">The sequence shown here is derived from an EMBL/GenBank/DDBJ whole genome shotgun (WGS) entry which is preliminary data.</text>
</comment>
<organism evidence="2 3">
    <name type="scientific">Stereocaulon virgatum</name>
    <dbReference type="NCBI Taxonomy" id="373712"/>
    <lineage>
        <taxon>Eukaryota</taxon>
        <taxon>Fungi</taxon>
        <taxon>Dikarya</taxon>
        <taxon>Ascomycota</taxon>
        <taxon>Pezizomycotina</taxon>
        <taxon>Lecanoromycetes</taxon>
        <taxon>OSLEUM clade</taxon>
        <taxon>Lecanoromycetidae</taxon>
        <taxon>Lecanorales</taxon>
        <taxon>Lecanorineae</taxon>
        <taxon>Stereocaulaceae</taxon>
        <taxon>Stereocaulon</taxon>
    </lineage>
</organism>
<proteinExistence type="predicted"/>
<dbReference type="EMBL" id="JBEFKJ010000008">
    <property type="protein sequence ID" value="KAL2044782.1"/>
    <property type="molecule type" value="Genomic_DNA"/>
</dbReference>
<dbReference type="Proteomes" id="UP001590950">
    <property type="component" value="Unassembled WGS sequence"/>
</dbReference>
<evidence type="ECO:0000256" key="1">
    <source>
        <dbReference type="SAM" id="MobiDB-lite"/>
    </source>
</evidence>
<protein>
    <submittedName>
        <fullName evidence="2">Uncharacterized protein</fullName>
    </submittedName>
</protein>
<accession>A0ABR4AG41</accession>
<sequence length="304" mass="34729">MPRALWRKQAHADLQGNGLGWTPYSQCGCDRKDHFTYAHTQHLRVCHENATVSFHLPECCTHGSNRPKTSNIIDLTSDHYEHCKCDYDEDFDAMIERGRTTCMVHDGEEPSYHLKGCLSADGEMMRRMRRNDRKLRKERRLVRKKTLLKQQEHNQTIANNPEPQPKQRKRVAPETLVPTSDPYNKCDCNRYDHFESMVSQGKIVHIFDEEGNAVKRLHDCSVHGVVARTQVNKSGRPVLVEKANDSDVNYEEAVISAPGHQYNSNTIASDVMRALGIDPDIVLLRAQIQGRRTEGVSDIADLKD</sequence>
<gene>
    <name evidence="2" type="ORF">N7G274_002557</name>
</gene>
<evidence type="ECO:0000313" key="3">
    <source>
        <dbReference type="Proteomes" id="UP001590950"/>
    </source>
</evidence>
<reference evidence="2 3" key="1">
    <citation type="submission" date="2024-09" db="EMBL/GenBank/DDBJ databases">
        <title>Rethinking Asexuality: The Enigmatic Case of Functional Sexual Genes in Lepraria (Stereocaulaceae).</title>
        <authorList>
            <person name="Doellman M."/>
            <person name="Sun Y."/>
            <person name="Barcenas-Pena A."/>
            <person name="Lumbsch H.T."/>
            <person name="Grewe F."/>
        </authorList>
    </citation>
    <scope>NUCLEOTIDE SEQUENCE [LARGE SCALE GENOMIC DNA]</scope>
    <source>
        <strain evidence="2 3">Mercado 3170</strain>
    </source>
</reference>
<evidence type="ECO:0000313" key="2">
    <source>
        <dbReference type="EMBL" id="KAL2044782.1"/>
    </source>
</evidence>
<keyword evidence="3" id="KW-1185">Reference proteome</keyword>